<organism evidence="2 3">
    <name type="scientific">Zasmidium cellare ATCC 36951</name>
    <dbReference type="NCBI Taxonomy" id="1080233"/>
    <lineage>
        <taxon>Eukaryota</taxon>
        <taxon>Fungi</taxon>
        <taxon>Dikarya</taxon>
        <taxon>Ascomycota</taxon>
        <taxon>Pezizomycotina</taxon>
        <taxon>Dothideomycetes</taxon>
        <taxon>Dothideomycetidae</taxon>
        <taxon>Mycosphaerellales</taxon>
        <taxon>Mycosphaerellaceae</taxon>
        <taxon>Zasmidium</taxon>
    </lineage>
</organism>
<gene>
    <name evidence="2" type="ORF">M409DRAFT_21704</name>
</gene>
<feature type="compositionally biased region" description="Acidic residues" evidence="1">
    <location>
        <begin position="188"/>
        <end position="199"/>
    </location>
</feature>
<proteinExistence type="predicted"/>
<protein>
    <submittedName>
        <fullName evidence="2">Uncharacterized protein</fullName>
    </submittedName>
</protein>
<name>A0A6A6CS01_ZASCE</name>
<dbReference type="OrthoDB" id="3923281at2759"/>
<sequence length="442" mass="48839">MAPSIIYFIQEGANFKSPKTGRSMKSKTNHLHVGYSRENYHKVFYEPTEDADISDDAVMPANYVWEGGSRYKSDRRKPTEGEITWLIHFDPKNIPNSNRKQRDDAHKQTMHDAWKYLAEDDAREIRKLETKLSAPANRRWHSWFEEAMDWKKKSLKRRASRRTRRQERLLADGTPQSEIDKMDHLEDTSDDSAVDVDSDNDVRGPMPPPPTLPQHGTRRPLGAAGGSGSDSNRSAKRRRDQSTTPSSSGGRSNLSNLGRVSTGKRRAGGQPSGAVGPFIQDGSEPDYEDDGGNYMAGGNNSNLPGALLRQPGPGSVSSGRSPSVLGRSPPPPSEDFDPAPPQGGTPPPRPRVENDWIDADKYQNEGDEDAAFQEALRRSSVAPDFPRPTTTTGGSMPVADRTEEEEFPGMSAAIRQSLAPQTPPPTNQARVEEVEEVEDVEN</sequence>
<feature type="compositionally biased region" description="Basic and acidic residues" evidence="1">
    <location>
        <begin position="178"/>
        <end position="187"/>
    </location>
</feature>
<accession>A0A6A6CS01</accession>
<dbReference type="EMBL" id="ML993591">
    <property type="protein sequence ID" value="KAF2168266.1"/>
    <property type="molecule type" value="Genomic_DNA"/>
</dbReference>
<reference evidence="2" key="1">
    <citation type="journal article" date="2020" name="Stud. Mycol.">
        <title>101 Dothideomycetes genomes: a test case for predicting lifestyles and emergence of pathogens.</title>
        <authorList>
            <person name="Haridas S."/>
            <person name="Albert R."/>
            <person name="Binder M."/>
            <person name="Bloem J."/>
            <person name="Labutti K."/>
            <person name="Salamov A."/>
            <person name="Andreopoulos B."/>
            <person name="Baker S."/>
            <person name="Barry K."/>
            <person name="Bills G."/>
            <person name="Bluhm B."/>
            <person name="Cannon C."/>
            <person name="Castanera R."/>
            <person name="Culley D."/>
            <person name="Daum C."/>
            <person name="Ezra D."/>
            <person name="Gonzalez J."/>
            <person name="Henrissat B."/>
            <person name="Kuo A."/>
            <person name="Liang C."/>
            <person name="Lipzen A."/>
            <person name="Lutzoni F."/>
            <person name="Magnuson J."/>
            <person name="Mondo S."/>
            <person name="Nolan M."/>
            <person name="Ohm R."/>
            <person name="Pangilinan J."/>
            <person name="Park H.-J."/>
            <person name="Ramirez L."/>
            <person name="Alfaro M."/>
            <person name="Sun H."/>
            <person name="Tritt A."/>
            <person name="Yoshinaga Y."/>
            <person name="Zwiers L.-H."/>
            <person name="Turgeon B."/>
            <person name="Goodwin S."/>
            <person name="Spatafora J."/>
            <person name="Crous P."/>
            <person name="Grigoriev I."/>
        </authorList>
    </citation>
    <scope>NUCLEOTIDE SEQUENCE</scope>
    <source>
        <strain evidence="2">ATCC 36951</strain>
    </source>
</reference>
<evidence type="ECO:0000256" key="1">
    <source>
        <dbReference type="SAM" id="MobiDB-lite"/>
    </source>
</evidence>
<dbReference type="Proteomes" id="UP000799537">
    <property type="component" value="Unassembled WGS sequence"/>
</dbReference>
<evidence type="ECO:0000313" key="3">
    <source>
        <dbReference type="Proteomes" id="UP000799537"/>
    </source>
</evidence>
<dbReference type="AlphaFoldDB" id="A0A6A6CS01"/>
<feature type="compositionally biased region" description="Pro residues" evidence="1">
    <location>
        <begin position="328"/>
        <end position="349"/>
    </location>
</feature>
<keyword evidence="3" id="KW-1185">Reference proteome</keyword>
<feature type="compositionally biased region" description="Low complexity" evidence="1">
    <location>
        <begin position="246"/>
        <end position="259"/>
    </location>
</feature>
<feature type="compositionally biased region" description="Basic and acidic residues" evidence="1">
    <location>
        <begin position="350"/>
        <end position="364"/>
    </location>
</feature>
<feature type="compositionally biased region" description="Basic residues" evidence="1">
    <location>
        <begin position="154"/>
        <end position="165"/>
    </location>
</feature>
<evidence type="ECO:0000313" key="2">
    <source>
        <dbReference type="EMBL" id="KAF2168266.1"/>
    </source>
</evidence>
<feature type="compositionally biased region" description="Low complexity" evidence="1">
    <location>
        <begin position="311"/>
        <end position="327"/>
    </location>
</feature>
<feature type="compositionally biased region" description="Acidic residues" evidence="1">
    <location>
        <begin position="433"/>
        <end position="442"/>
    </location>
</feature>
<dbReference type="GeneID" id="54559255"/>
<dbReference type="RefSeq" id="XP_033669155.1">
    <property type="nucleotide sequence ID" value="XM_033805983.1"/>
</dbReference>
<feature type="region of interest" description="Disordered" evidence="1">
    <location>
        <begin position="154"/>
        <end position="442"/>
    </location>
</feature>